<dbReference type="AlphaFoldDB" id="A0A4Y9R6L8"/>
<feature type="transmembrane region" description="Helical" evidence="1">
    <location>
        <begin position="149"/>
        <end position="172"/>
    </location>
</feature>
<reference evidence="2 3" key="1">
    <citation type="journal article" date="2018" name="J. Microbiol.">
        <title>Leifsonia flava sp. nov., a novel actinobacterium isolated from the rhizosphere of Aquilegia viridiflora.</title>
        <authorList>
            <person name="Cai Y."/>
            <person name="Tao W.Z."/>
            <person name="Ma Y.J."/>
            <person name="Cheng J."/>
            <person name="Zhang M.Y."/>
            <person name="Zhang Y.X."/>
        </authorList>
    </citation>
    <scope>NUCLEOTIDE SEQUENCE [LARGE SCALE GENOMIC DNA]</scope>
    <source>
        <strain evidence="2 3">SYP-B2174</strain>
    </source>
</reference>
<evidence type="ECO:0000256" key="1">
    <source>
        <dbReference type="SAM" id="Phobius"/>
    </source>
</evidence>
<feature type="transmembrane region" description="Helical" evidence="1">
    <location>
        <begin position="193"/>
        <end position="217"/>
    </location>
</feature>
<organism evidence="2 3">
    <name type="scientific">Orlajensenia leifsoniae</name>
    <dbReference type="NCBI Taxonomy" id="2561933"/>
    <lineage>
        <taxon>Bacteria</taxon>
        <taxon>Bacillati</taxon>
        <taxon>Actinomycetota</taxon>
        <taxon>Actinomycetes</taxon>
        <taxon>Micrococcales</taxon>
        <taxon>Microbacteriaceae</taxon>
        <taxon>Orlajensenia</taxon>
    </lineage>
</organism>
<feature type="transmembrane region" description="Helical" evidence="1">
    <location>
        <begin position="23"/>
        <end position="48"/>
    </location>
</feature>
<dbReference type="RefSeq" id="WP_167756802.1">
    <property type="nucleotide sequence ID" value="NZ_SPQZ01000001.1"/>
</dbReference>
<accession>A0A4Y9R6L8</accession>
<evidence type="ECO:0000313" key="2">
    <source>
        <dbReference type="EMBL" id="TFW00190.1"/>
    </source>
</evidence>
<feature type="transmembrane region" description="Helical" evidence="1">
    <location>
        <begin position="111"/>
        <end position="129"/>
    </location>
</feature>
<proteinExistence type="predicted"/>
<gene>
    <name evidence="2" type="ORF">E4M00_03110</name>
</gene>
<comment type="caution">
    <text evidence="2">The sequence shown here is derived from an EMBL/GenBank/DDBJ whole genome shotgun (WGS) entry which is preliminary data.</text>
</comment>
<keyword evidence="1" id="KW-0472">Membrane</keyword>
<sequence length="220" mass="23767">MSSVPTADNVTETEPTQLPTKRYLGALAAIFNTLLILGVGFVLCAFTGGMFVALYVGFIAAYVAIPYTVVAITARELSARRWRRRAARNDGEPEQTHVAVRFGMFRQRASMTTAIVMLAALVAVAVWGLRWDEILSSGFSSASAEGFSMMAFGAFAVVAALLAIVVNVPSIYSASVVGSERYAVRERVGAWKLIIANTILTTASWIGYCVFAIYYLAVQI</sequence>
<name>A0A4Y9R6L8_9MICO</name>
<feature type="transmembrane region" description="Helical" evidence="1">
    <location>
        <begin position="54"/>
        <end position="74"/>
    </location>
</feature>
<protein>
    <submittedName>
        <fullName evidence="2">Uncharacterized protein</fullName>
    </submittedName>
</protein>
<evidence type="ECO:0000313" key="3">
    <source>
        <dbReference type="Proteomes" id="UP000298127"/>
    </source>
</evidence>
<keyword evidence="1" id="KW-0812">Transmembrane</keyword>
<keyword evidence="1" id="KW-1133">Transmembrane helix</keyword>
<keyword evidence="3" id="KW-1185">Reference proteome</keyword>
<dbReference type="EMBL" id="SPQZ01000001">
    <property type="protein sequence ID" value="TFW00190.1"/>
    <property type="molecule type" value="Genomic_DNA"/>
</dbReference>
<dbReference type="Proteomes" id="UP000298127">
    <property type="component" value="Unassembled WGS sequence"/>
</dbReference>